<evidence type="ECO:0000256" key="1">
    <source>
        <dbReference type="SAM" id="MobiDB-lite"/>
    </source>
</evidence>
<gene>
    <name evidence="4" type="ORF">Lalb_Chr21g0317781</name>
</gene>
<feature type="compositionally biased region" description="Basic residues" evidence="1">
    <location>
        <begin position="208"/>
        <end position="217"/>
    </location>
</feature>
<protein>
    <recommendedName>
        <fullName evidence="6">DUF4378 domain-containing protein</fullName>
    </recommendedName>
</protein>
<dbReference type="PANTHER" id="PTHR21726:SF61">
    <property type="entry name" value="DNAA INITIATOR-ASSOCIATING PROTEIN"/>
    <property type="match status" value="1"/>
</dbReference>
<reference evidence="5" key="1">
    <citation type="journal article" date="2020" name="Nat. Commun.">
        <title>Genome sequence of the cluster root forming white lupin.</title>
        <authorList>
            <person name="Hufnagel B."/>
            <person name="Marques A."/>
            <person name="Soriano A."/>
            <person name="Marques L."/>
            <person name="Divol F."/>
            <person name="Doumas P."/>
            <person name="Sallet E."/>
            <person name="Mancinotti D."/>
            <person name="Carrere S."/>
            <person name="Marande W."/>
            <person name="Arribat S."/>
            <person name="Keller J."/>
            <person name="Huneau C."/>
            <person name="Blein T."/>
            <person name="Aime D."/>
            <person name="Laguerre M."/>
            <person name="Taylor J."/>
            <person name="Schubert V."/>
            <person name="Nelson M."/>
            <person name="Geu-Flores F."/>
            <person name="Crespi M."/>
            <person name="Gallardo-Guerrero K."/>
            <person name="Delaux P.-M."/>
            <person name="Salse J."/>
            <person name="Berges H."/>
            <person name="Guyot R."/>
            <person name="Gouzy J."/>
            <person name="Peret B."/>
        </authorList>
    </citation>
    <scope>NUCLEOTIDE SEQUENCE [LARGE SCALE GENOMIC DNA]</scope>
    <source>
        <strain evidence="5">cv. Amiga</strain>
    </source>
</reference>
<accession>A0A6A4NRK7</accession>
<organism evidence="4 5">
    <name type="scientific">Lupinus albus</name>
    <name type="common">White lupine</name>
    <name type="synonym">Lupinus termis</name>
    <dbReference type="NCBI Taxonomy" id="3870"/>
    <lineage>
        <taxon>Eukaryota</taxon>
        <taxon>Viridiplantae</taxon>
        <taxon>Streptophyta</taxon>
        <taxon>Embryophyta</taxon>
        <taxon>Tracheophyta</taxon>
        <taxon>Spermatophyta</taxon>
        <taxon>Magnoliopsida</taxon>
        <taxon>eudicotyledons</taxon>
        <taxon>Gunneridae</taxon>
        <taxon>Pentapetalae</taxon>
        <taxon>rosids</taxon>
        <taxon>fabids</taxon>
        <taxon>Fabales</taxon>
        <taxon>Fabaceae</taxon>
        <taxon>Papilionoideae</taxon>
        <taxon>50 kb inversion clade</taxon>
        <taxon>genistoids sensu lato</taxon>
        <taxon>core genistoids</taxon>
        <taxon>Genisteae</taxon>
        <taxon>Lupinus</taxon>
    </lineage>
</organism>
<comment type="caution">
    <text evidence="4">The sequence shown here is derived from an EMBL/GenBank/DDBJ whole genome shotgun (WGS) entry which is preliminary data.</text>
</comment>
<evidence type="ECO:0000313" key="4">
    <source>
        <dbReference type="EMBL" id="KAE9590264.1"/>
    </source>
</evidence>
<dbReference type="AlphaFoldDB" id="A0A6A4NRK7"/>
<evidence type="ECO:0000259" key="3">
    <source>
        <dbReference type="Pfam" id="PF14383"/>
    </source>
</evidence>
<dbReference type="InterPro" id="IPR032795">
    <property type="entry name" value="DUF3741-assoc"/>
</dbReference>
<proteinExistence type="predicted"/>
<dbReference type="Pfam" id="PF14309">
    <property type="entry name" value="DUF4378"/>
    <property type="match status" value="1"/>
</dbReference>
<keyword evidence="5" id="KW-1185">Reference proteome</keyword>
<dbReference type="Pfam" id="PF14383">
    <property type="entry name" value="VARLMGL"/>
    <property type="match status" value="1"/>
</dbReference>
<evidence type="ECO:0000313" key="5">
    <source>
        <dbReference type="Proteomes" id="UP000447434"/>
    </source>
</evidence>
<feature type="region of interest" description="Disordered" evidence="1">
    <location>
        <begin position="482"/>
        <end position="507"/>
    </location>
</feature>
<evidence type="ECO:0000259" key="2">
    <source>
        <dbReference type="Pfam" id="PF14309"/>
    </source>
</evidence>
<dbReference type="OrthoDB" id="1928505at2759"/>
<dbReference type="Proteomes" id="UP000447434">
    <property type="component" value="Chromosome 21"/>
</dbReference>
<sequence>MNDTTNTRKVSSSSLSITEKKKNQRLHGCIDIFSQLCVWNKRLIKKKLFPKKLLTPVPSRAKQASSKKFIGDEKMPNSKPNLIANENNGRFPSAENGGNPVIEIEQKNGMRVPGLVARLMGLESFPDSQQDKSNKASFCCTFGVVKKESSGNHSSKADKCGVDSEIGVVEHDSRPHKIQKSGTYERRAVTRFGAESSQIKSVLSRARKYNHHQHHPKLASPLKSPSISSRKTGSRSYRLIGAVTKILAPGLHASSRAKCSLTSASIHTPKNGIVTERVGTKSACLQTQSDYGADIANSSMEHTSCQNCGNFLVVDCRQDVKAHPDVSLPNVSDVFTDSSLVSAPKGRSLMPLHESITGRMPIFREGPDKRNSSCQPCRAIKDETSFVFKHKTLTQEQMINSESFSDGSRISNLQVNRVHSAASNVNGTKDFVALNRSLSGQTRMRSPTKDDGSEFVLERKPCSKQDDSLPWASTLERKRKTRQVEMRDFNASSRTSSNLKSKGGVQQKAYKVNDNKADEVVSFTSNSPFKQIIVLPGGSEGTTSDNEMKKFLQGPITFRVDAISAFLQQKLVELCSQEDEELDIGYPPKKSTSMILQELISALCSERLTCPEDHIFKDKVGFHYVTSGESLLRSSSIANHLSHRSVSQTSFSSSSLDESSGHGSHPDSLNCSCDKLDWLEHDAGLLDFATKFDKGKMGCEILTELVDQVTMILQSLNIFGTRLMKSKFDHTKDVILNYELVLGNVTEQNEDRVPQLLISCFLRDNLDIMAYDATWKDFNAIIDCIDDSKERIQLKAFLFDCVIEYLESNCSQCYDNVFKALSTSTKLPLCMKAEKLVREVKREIKKWACISRMEPYDIIEWEMSHSLGKWTDFNIEAFEASIDIDEYVLQTLIDEIVEDLVDS</sequence>
<dbReference type="EMBL" id="WOCE01000021">
    <property type="protein sequence ID" value="KAE9590264.1"/>
    <property type="molecule type" value="Genomic_DNA"/>
</dbReference>
<dbReference type="InterPro" id="IPR025486">
    <property type="entry name" value="DUF4378"/>
</dbReference>
<feature type="compositionally biased region" description="Polar residues" evidence="1">
    <location>
        <begin position="490"/>
        <end position="500"/>
    </location>
</feature>
<feature type="domain" description="DUF4378" evidence="2">
    <location>
        <begin position="790"/>
        <end position="895"/>
    </location>
</feature>
<feature type="region of interest" description="Disordered" evidence="1">
    <location>
        <begin position="208"/>
        <end position="231"/>
    </location>
</feature>
<feature type="domain" description="DUF3741" evidence="3">
    <location>
        <begin position="104"/>
        <end position="129"/>
    </location>
</feature>
<evidence type="ECO:0008006" key="6">
    <source>
        <dbReference type="Google" id="ProtNLM"/>
    </source>
</evidence>
<dbReference type="PANTHER" id="PTHR21726">
    <property type="entry name" value="PHOSPHATIDYLINOSITOL N-ACETYLGLUCOSAMINYLTRANSFERASE SUBUNIT P DOWN SYNDROME CRITICAL REGION PROTEIN 5 -RELATED"/>
    <property type="match status" value="1"/>
</dbReference>
<name>A0A6A4NRK7_LUPAL</name>